<keyword evidence="4" id="KW-0472">Membrane</keyword>
<dbReference type="PANTHER" id="PTHR43280:SF31">
    <property type="entry name" value="TRANSCRIPTIONAL REGULATORY PROTEIN"/>
    <property type="match status" value="1"/>
</dbReference>
<dbReference type="InterPro" id="IPR009057">
    <property type="entry name" value="Homeodomain-like_sf"/>
</dbReference>
<dbReference type="RefSeq" id="WP_182535600.1">
    <property type="nucleotide sequence ID" value="NZ_JACJIP010000013.1"/>
</dbReference>
<feature type="domain" description="HTH araC/xylS-type" evidence="5">
    <location>
        <begin position="671"/>
        <end position="770"/>
    </location>
</feature>
<feature type="transmembrane region" description="Helical" evidence="4">
    <location>
        <begin position="21"/>
        <end position="43"/>
    </location>
</feature>
<dbReference type="EMBL" id="JACJIP010000013">
    <property type="protein sequence ID" value="MBA9085785.1"/>
    <property type="molecule type" value="Genomic_DNA"/>
</dbReference>
<dbReference type="GO" id="GO:0003700">
    <property type="term" value="F:DNA-binding transcription factor activity"/>
    <property type="evidence" value="ECO:0007669"/>
    <property type="project" value="InterPro"/>
</dbReference>
<keyword evidence="2 6" id="KW-0238">DNA-binding</keyword>
<dbReference type="SUPFAM" id="SSF46689">
    <property type="entry name" value="Homeodomain-like"/>
    <property type="match status" value="1"/>
</dbReference>
<dbReference type="PROSITE" id="PS01124">
    <property type="entry name" value="HTH_ARAC_FAMILY_2"/>
    <property type="match status" value="1"/>
</dbReference>
<name>A0A7W3ST46_9BACL</name>
<dbReference type="InterPro" id="IPR018060">
    <property type="entry name" value="HTH_AraC"/>
</dbReference>
<evidence type="ECO:0000256" key="4">
    <source>
        <dbReference type="SAM" id="Phobius"/>
    </source>
</evidence>
<evidence type="ECO:0000259" key="5">
    <source>
        <dbReference type="PROSITE" id="PS01124"/>
    </source>
</evidence>
<proteinExistence type="predicted"/>
<evidence type="ECO:0000256" key="3">
    <source>
        <dbReference type="ARBA" id="ARBA00023163"/>
    </source>
</evidence>
<evidence type="ECO:0000256" key="2">
    <source>
        <dbReference type="ARBA" id="ARBA00023125"/>
    </source>
</evidence>
<dbReference type="Pfam" id="PF12833">
    <property type="entry name" value="HTH_18"/>
    <property type="match status" value="1"/>
</dbReference>
<dbReference type="Proteomes" id="UP000567067">
    <property type="component" value="Unassembled WGS sequence"/>
</dbReference>
<accession>A0A7W3ST46</accession>
<dbReference type="SMART" id="SM00342">
    <property type="entry name" value="HTH_ARAC"/>
    <property type="match status" value="1"/>
</dbReference>
<keyword evidence="4" id="KW-0812">Transmembrane</keyword>
<evidence type="ECO:0000256" key="1">
    <source>
        <dbReference type="ARBA" id="ARBA00023015"/>
    </source>
</evidence>
<dbReference type="GO" id="GO:0043565">
    <property type="term" value="F:sequence-specific DNA binding"/>
    <property type="evidence" value="ECO:0007669"/>
    <property type="project" value="InterPro"/>
</dbReference>
<keyword evidence="1" id="KW-0805">Transcription regulation</keyword>
<keyword evidence="7" id="KW-1185">Reference proteome</keyword>
<comment type="caution">
    <text evidence="6">The sequence shown here is derived from an EMBL/GenBank/DDBJ whole genome shotgun (WGS) entry which is preliminary data.</text>
</comment>
<dbReference type="PANTHER" id="PTHR43280">
    <property type="entry name" value="ARAC-FAMILY TRANSCRIPTIONAL REGULATOR"/>
    <property type="match status" value="1"/>
</dbReference>
<evidence type="ECO:0000313" key="6">
    <source>
        <dbReference type="EMBL" id="MBA9085785.1"/>
    </source>
</evidence>
<reference evidence="6 7" key="1">
    <citation type="submission" date="2020-08" db="EMBL/GenBank/DDBJ databases">
        <title>Genomic Encyclopedia of Type Strains, Phase III (KMG-III): the genomes of soil and plant-associated and newly described type strains.</title>
        <authorList>
            <person name="Whitman W."/>
        </authorList>
    </citation>
    <scope>NUCLEOTIDE SEQUENCE [LARGE SCALE GENOMIC DNA]</scope>
    <source>
        <strain evidence="6 7">CECT 8693</strain>
    </source>
</reference>
<gene>
    <name evidence="6" type="ORF">FHR92_002252</name>
</gene>
<protein>
    <submittedName>
        <fullName evidence="6">AraC-like DNA-binding protein/GGDEF domain-containing protein</fullName>
    </submittedName>
</protein>
<organism evidence="6 7">
    <name type="scientific">Fontibacillus solani</name>
    <dbReference type="NCBI Taxonomy" id="1572857"/>
    <lineage>
        <taxon>Bacteria</taxon>
        <taxon>Bacillati</taxon>
        <taxon>Bacillota</taxon>
        <taxon>Bacilli</taxon>
        <taxon>Bacillales</taxon>
        <taxon>Paenibacillaceae</taxon>
        <taxon>Fontibacillus</taxon>
    </lineage>
</organism>
<dbReference type="AlphaFoldDB" id="A0A7W3ST46"/>
<sequence length="777" mass="89143">MPKLKQLRLNLFKQRSTFFKIIIYFVSANIFVLGTSFSALYWLSSKTLLQEIGDHSNSLLINGAKNTTQFMEWSIKYAYSSSSDVQIKAYALSDAQTDFDTYTVWNRLLNVKSGNPSIDSIYLINDYTHEVLDSRMGLTDFDSFYDQEVLQRLRSRKLTDGSFLIPRTIPMPITSNEYKKVITVIIPYETGKSISAFVLNVDTDGIMALLQKNNSYTGTDFFVLNDKNELVFSTANRTDQQIQEFSQASENHMDGWRLFKPANQSEQMLVYANTSISGIQNWRFIETIPKSIILSKITFLRNLTLLLFACLFAASLWVIILLSRRVYSPIQELVHNVMDQHRADKKDGQSEANELVYLSQVFVSQVERINKLTEHGRHNQILARERFLRELLGGLSHSITEIRQSCQELEIVLPEEDLSIIIYRIDHFAHFTSSYSEKDQRLLRFAMANIIQEFLKTDQDIYTVDMGADHVAIILPVNKGQSSSVYAEKLKQTQQLLEQYLSISTTIACGKYLESLSELHEGYLETYELTQERFRLGHGTLVVEEYTKVSPTELYHMPVKLEHQMSQAIHKADTSAFLESMNIAVKALQERPYFECKMSLITLFMQIRRTIQEVSYQLVLSRSWSLTSVEDQINSLETLEAVVQWMAELAVKSLDEIAAARSVSKNAGLVEHVERFIEANLTDMNLSTKMIADELGLSINYLRNLYKNETNRSIIDTISEKRLTIICGELISSDAAIEPIVQKYGFTSLNTFYIVFKRKYGVTPAVYRKQNKKESNG</sequence>
<keyword evidence="4" id="KW-1133">Transmembrane helix</keyword>
<dbReference type="Gene3D" id="1.10.10.60">
    <property type="entry name" value="Homeodomain-like"/>
    <property type="match status" value="2"/>
</dbReference>
<keyword evidence="3" id="KW-0804">Transcription</keyword>
<evidence type="ECO:0000313" key="7">
    <source>
        <dbReference type="Proteomes" id="UP000567067"/>
    </source>
</evidence>